<name>A0ABT9R6H4_9ACTN</name>
<dbReference type="EMBL" id="JAUSRB010000002">
    <property type="protein sequence ID" value="MDP9864743.1"/>
    <property type="molecule type" value="Genomic_DNA"/>
</dbReference>
<protein>
    <submittedName>
        <fullName evidence="1">Uncharacterized protein</fullName>
    </submittedName>
</protein>
<keyword evidence="2" id="KW-1185">Reference proteome</keyword>
<organism evidence="1 2">
    <name type="scientific">Streptosporangium brasiliense</name>
    <dbReference type="NCBI Taxonomy" id="47480"/>
    <lineage>
        <taxon>Bacteria</taxon>
        <taxon>Bacillati</taxon>
        <taxon>Actinomycetota</taxon>
        <taxon>Actinomycetes</taxon>
        <taxon>Streptosporangiales</taxon>
        <taxon>Streptosporangiaceae</taxon>
        <taxon>Streptosporangium</taxon>
    </lineage>
</organism>
<dbReference type="PROSITE" id="PS51257">
    <property type="entry name" value="PROKAR_LIPOPROTEIN"/>
    <property type="match status" value="1"/>
</dbReference>
<proteinExistence type="predicted"/>
<accession>A0ABT9R6H4</accession>
<reference evidence="1 2" key="1">
    <citation type="submission" date="2023-07" db="EMBL/GenBank/DDBJ databases">
        <title>Sequencing the genomes of 1000 actinobacteria strains.</title>
        <authorList>
            <person name="Klenk H.-P."/>
        </authorList>
    </citation>
    <scope>NUCLEOTIDE SEQUENCE [LARGE SCALE GENOMIC DNA]</scope>
    <source>
        <strain evidence="1 2">DSM 44109</strain>
    </source>
</reference>
<sequence length="39" mass="4373">MRTVSIRPAVPTRPVVLQVVPRPVLHVLPAFTACQSWCF</sequence>
<gene>
    <name evidence="1" type="ORF">J2S55_004009</name>
</gene>
<dbReference type="Proteomes" id="UP001230426">
    <property type="component" value="Unassembled WGS sequence"/>
</dbReference>
<evidence type="ECO:0000313" key="1">
    <source>
        <dbReference type="EMBL" id="MDP9864743.1"/>
    </source>
</evidence>
<comment type="caution">
    <text evidence="1">The sequence shown here is derived from an EMBL/GenBank/DDBJ whole genome shotgun (WGS) entry which is preliminary data.</text>
</comment>
<evidence type="ECO:0000313" key="2">
    <source>
        <dbReference type="Proteomes" id="UP001230426"/>
    </source>
</evidence>